<dbReference type="Proteomes" id="UP001281761">
    <property type="component" value="Unassembled WGS sequence"/>
</dbReference>
<proteinExistence type="predicted"/>
<accession>A0ABQ9Y2X3</accession>
<name>A0ABQ9Y2X3_9EUKA</name>
<dbReference type="PANTHER" id="PTHR47703:SF2">
    <property type="entry name" value="D-AMINOACID AMINOTRANSFERASE-LIKE PLP-DEPENDENT ENZYMES SUPERFAMILY PROTEIN"/>
    <property type="match status" value="1"/>
</dbReference>
<dbReference type="EMBL" id="JARBJD010000041">
    <property type="protein sequence ID" value="KAK2958054.1"/>
    <property type="molecule type" value="Genomic_DNA"/>
</dbReference>
<dbReference type="SUPFAM" id="SSF56752">
    <property type="entry name" value="D-aminoacid aminotransferase-like PLP-dependent enzymes"/>
    <property type="match status" value="1"/>
</dbReference>
<sequence length="345" mass="38745">MTHNVLIDHGKAIDVGEESSSSVISRYPSGPYTTMRTLDQMKVVDFDFHVQRLHDSLLSLKTIHPHLEFPPESDELFSTSSLKELLTTIIREGLTEFFRLNGNSISFRNEFSEVSSESHNFFAEVRIYVLLLVETDETTGRRVPHAVVYLNSLSSRVRSAVGSEVLCEIRGSVVRQNSEAKDSEWMKARQAVEKFAAPETEELLLRDENGHVFEGHSSNFFVMLRDGSLQTASQGILSGSVRKTILLLAEQKGIPINYECPDLAQSNNWAYAFISSTSRLILPITSITIFTHTDDKEPESILTFGDHKKENTPPAKNLTALILALKEELNSKAVMILPVPQPRKR</sequence>
<dbReference type="InterPro" id="IPR036038">
    <property type="entry name" value="Aminotransferase-like"/>
</dbReference>
<evidence type="ECO:0000313" key="2">
    <source>
        <dbReference type="Proteomes" id="UP001281761"/>
    </source>
</evidence>
<dbReference type="Gene3D" id="3.20.10.10">
    <property type="entry name" value="D-amino Acid Aminotransferase, subunit A, domain 2"/>
    <property type="match status" value="1"/>
</dbReference>
<organism evidence="1 2">
    <name type="scientific">Blattamonas nauphoetae</name>
    <dbReference type="NCBI Taxonomy" id="2049346"/>
    <lineage>
        <taxon>Eukaryota</taxon>
        <taxon>Metamonada</taxon>
        <taxon>Preaxostyla</taxon>
        <taxon>Oxymonadida</taxon>
        <taxon>Blattamonas</taxon>
    </lineage>
</organism>
<keyword evidence="2" id="KW-1185">Reference proteome</keyword>
<gene>
    <name evidence="1" type="ORF">BLNAU_6980</name>
</gene>
<evidence type="ECO:0000313" key="1">
    <source>
        <dbReference type="EMBL" id="KAK2958054.1"/>
    </source>
</evidence>
<dbReference type="PANTHER" id="PTHR47703">
    <property type="entry name" value="D-AMINOACID AMINOTRANSFERASE-LIKE PLP-DEPENDENT ENZYMES SUPERFAMILY PROTEIN"/>
    <property type="match status" value="1"/>
</dbReference>
<protein>
    <submittedName>
        <fullName evidence="1">5-phosphate dependent protein</fullName>
    </submittedName>
</protein>
<dbReference type="InterPro" id="IPR043132">
    <property type="entry name" value="BCAT-like_C"/>
</dbReference>
<reference evidence="1 2" key="1">
    <citation type="journal article" date="2022" name="bioRxiv">
        <title>Genomics of Preaxostyla Flagellates Illuminates Evolutionary Transitions and the Path Towards Mitochondrial Loss.</title>
        <authorList>
            <person name="Novak L.V.F."/>
            <person name="Treitli S.C."/>
            <person name="Pyrih J."/>
            <person name="Halakuc P."/>
            <person name="Pipaliya S.V."/>
            <person name="Vacek V."/>
            <person name="Brzon O."/>
            <person name="Soukal P."/>
            <person name="Eme L."/>
            <person name="Dacks J.B."/>
            <person name="Karnkowska A."/>
            <person name="Elias M."/>
            <person name="Hampl V."/>
        </authorList>
    </citation>
    <scope>NUCLEOTIDE SEQUENCE [LARGE SCALE GENOMIC DNA]</scope>
    <source>
        <strain evidence="1">NAU3</strain>
        <tissue evidence="1">Gut</tissue>
    </source>
</reference>
<comment type="caution">
    <text evidence="1">The sequence shown here is derived from an EMBL/GenBank/DDBJ whole genome shotgun (WGS) entry which is preliminary data.</text>
</comment>
<dbReference type="InterPro" id="IPR001544">
    <property type="entry name" value="Aminotrans_IV"/>
</dbReference>
<dbReference type="Pfam" id="PF01063">
    <property type="entry name" value="Aminotran_4"/>
    <property type="match status" value="1"/>
</dbReference>